<dbReference type="OrthoDB" id="10261408at2759"/>
<sequence length="175" mass="18810">MVQSLLDKTVLDTHELHGARGALVELEDQGQWGPVIGLGILGKEQLGKDSGVDTSGGMADHNDSRTSQYVSSHDSSNDSSKSPPSEYPPDSTSTWTGYNHSPSSYTMDNYTPGVNWVSDPNGAAYRGLNTRHEDGVYDPPPEMNMSTSSFGANKSNDATSGYNDSMDGLWESQTN</sequence>
<dbReference type="InParanoid" id="A0A0L0H7M6"/>
<proteinExistence type="predicted"/>
<feature type="compositionally biased region" description="Polar residues" evidence="1">
    <location>
        <begin position="144"/>
        <end position="163"/>
    </location>
</feature>
<reference evidence="2 3" key="1">
    <citation type="submission" date="2009-08" db="EMBL/GenBank/DDBJ databases">
        <title>The Genome Sequence of Spizellomyces punctatus strain DAOM BR117.</title>
        <authorList>
            <consortium name="The Broad Institute Genome Sequencing Platform"/>
            <person name="Russ C."/>
            <person name="Cuomo C."/>
            <person name="Shea T."/>
            <person name="Young S.K."/>
            <person name="Zeng Q."/>
            <person name="Koehrsen M."/>
            <person name="Haas B."/>
            <person name="Borodovsky M."/>
            <person name="Guigo R."/>
            <person name="Alvarado L."/>
            <person name="Berlin A."/>
            <person name="Bochicchio J."/>
            <person name="Borenstein D."/>
            <person name="Chapman S."/>
            <person name="Chen Z."/>
            <person name="Engels R."/>
            <person name="Freedman E."/>
            <person name="Gellesch M."/>
            <person name="Goldberg J."/>
            <person name="Griggs A."/>
            <person name="Gujja S."/>
            <person name="Heiman D."/>
            <person name="Hepburn T."/>
            <person name="Howarth C."/>
            <person name="Jen D."/>
            <person name="Larson L."/>
            <person name="Lewis B."/>
            <person name="Mehta T."/>
            <person name="Park D."/>
            <person name="Pearson M."/>
            <person name="Roberts A."/>
            <person name="Saif S."/>
            <person name="Shenoy N."/>
            <person name="Sisk P."/>
            <person name="Stolte C."/>
            <person name="Sykes S."/>
            <person name="Thomson T."/>
            <person name="Walk T."/>
            <person name="White J."/>
            <person name="Yandava C."/>
            <person name="Burger G."/>
            <person name="Gray M.W."/>
            <person name="Holland P.W.H."/>
            <person name="King N."/>
            <person name="Lang F.B.F."/>
            <person name="Roger A.J."/>
            <person name="Ruiz-Trillo I."/>
            <person name="Lander E."/>
            <person name="Nusbaum C."/>
        </authorList>
    </citation>
    <scope>NUCLEOTIDE SEQUENCE [LARGE SCALE GENOMIC DNA]</scope>
    <source>
        <strain evidence="2 3">DAOM BR117</strain>
    </source>
</reference>
<evidence type="ECO:0000313" key="2">
    <source>
        <dbReference type="EMBL" id="KNC96969.1"/>
    </source>
</evidence>
<dbReference type="GeneID" id="27690982"/>
<dbReference type="AlphaFoldDB" id="A0A0L0H7M6"/>
<accession>A0A0L0H7M6</accession>
<dbReference type="VEuPathDB" id="FungiDB:SPPG_07790"/>
<keyword evidence="3" id="KW-1185">Reference proteome</keyword>
<dbReference type="EMBL" id="KQ257466">
    <property type="protein sequence ID" value="KNC96969.1"/>
    <property type="molecule type" value="Genomic_DNA"/>
</dbReference>
<feature type="region of interest" description="Disordered" evidence="1">
    <location>
        <begin position="45"/>
        <end position="111"/>
    </location>
</feature>
<dbReference type="RefSeq" id="XP_016605009.1">
    <property type="nucleotide sequence ID" value="XM_016755945.1"/>
</dbReference>
<organism evidence="2 3">
    <name type="scientific">Spizellomyces punctatus (strain DAOM BR117)</name>
    <dbReference type="NCBI Taxonomy" id="645134"/>
    <lineage>
        <taxon>Eukaryota</taxon>
        <taxon>Fungi</taxon>
        <taxon>Fungi incertae sedis</taxon>
        <taxon>Chytridiomycota</taxon>
        <taxon>Chytridiomycota incertae sedis</taxon>
        <taxon>Chytridiomycetes</taxon>
        <taxon>Spizellomycetales</taxon>
        <taxon>Spizellomycetaceae</taxon>
        <taxon>Spizellomyces</taxon>
    </lineage>
</organism>
<name>A0A0L0H7M6_SPIPD</name>
<gene>
    <name evidence="2" type="ORF">SPPG_07790</name>
</gene>
<feature type="compositionally biased region" description="Low complexity" evidence="1">
    <location>
        <begin position="71"/>
        <end position="84"/>
    </location>
</feature>
<evidence type="ECO:0000256" key="1">
    <source>
        <dbReference type="SAM" id="MobiDB-lite"/>
    </source>
</evidence>
<evidence type="ECO:0000313" key="3">
    <source>
        <dbReference type="Proteomes" id="UP000053201"/>
    </source>
</evidence>
<feature type="compositionally biased region" description="Polar residues" evidence="1">
    <location>
        <begin position="90"/>
        <end position="109"/>
    </location>
</feature>
<dbReference type="Proteomes" id="UP000053201">
    <property type="component" value="Unassembled WGS sequence"/>
</dbReference>
<protein>
    <submittedName>
        <fullName evidence="2">Uncharacterized protein</fullName>
    </submittedName>
</protein>
<feature type="region of interest" description="Disordered" evidence="1">
    <location>
        <begin position="127"/>
        <end position="175"/>
    </location>
</feature>